<comment type="caution">
    <text evidence="4">The sequence shown here is derived from an EMBL/GenBank/DDBJ whole genome shotgun (WGS) entry which is preliminary data.</text>
</comment>
<comment type="cofactor">
    <cofactor evidence="1 3">
        <name>a divalent metal cation</name>
        <dbReference type="ChEBI" id="CHEBI:60240"/>
    </cofactor>
</comment>
<dbReference type="CDD" id="cd00555">
    <property type="entry name" value="Maf"/>
    <property type="match status" value="1"/>
</dbReference>
<comment type="subcellular location">
    <subcellularLocation>
        <location evidence="3">Cytoplasm</location>
    </subcellularLocation>
</comment>
<name>A0ABT0XGW6_9BACI</name>
<dbReference type="Pfam" id="PF02545">
    <property type="entry name" value="Maf"/>
    <property type="match status" value="1"/>
</dbReference>
<keyword evidence="5" id="KW-1185">Reference proteome</keyword>
<dbReference type="InterPro" id="IPR029001">
    <property type="entry name" value="ITPase-like_fam"/>
</dbReference>
<dbReference type="NCBIfam" id="TIGR00172">
    <property type="entry name" value="maf"/>
    <property type="match status" value="1"/>
</dbReference>
<gene>
    <name evidence="4" type="ORF">NDM98_06470</name>
</gene>
<feature type="active site" description="Proton acceptor" evidence="3">
    <location>
        <position position="69"/>
    </location>
</feature>
<feature type="site" description="Important for substrate specificity" evidence="3">
    <location>
        <position position="152"/>
    </location>
</feature>
<dbReference type="InterPro" id="IPR003697">
    <property type="entry name" value="Maf-like"/>
</dbReference>
<dbReference type="SUPFAM" id="SSF52972">
    <property type="entry name" value="ITPase-like"/>
    <property type="match status" value="1"/>
</dbReference>
<keyword evidence="2 3" id="KW-0378">Hydrolase</keyword>
<comment type="similarity">
    <text evidence="3">Belongs to the Maf family. YhdE subfamily.</text>
</comment>
<proteinExistence type="inferred from homology"/>
<dbReference type="PANTHER" id="PTHR43213:SF5">
    <property type="entry name" value="BIFUNCTIONAL DTTP_UTP PYROPHOSPHATASE_METHYLTRANSFERASE PROTEIN-RELATED"/>
    <property type="match status" value="1"/>
</dbReference>
<organism evidence="4 5">
    <name type="scientific">Alkalicoccobacillus plakortidis</name>
    <dbReference type="NCBI Taxonomy" id="444060"/>
    <lineage>
        <taxon>Bacteria</taxon>
        <taxon>Bacillati</taxon>
        <taxon>Bacillota</taxon>
        <taxon>Bacilli</taxon>
        <taxon>Bacillales</taxon>
        <taxon>Bacillaceae</taxon>
        <taxon>Alkalicoccobacillus</taxon>
    </lineage>
</organism>
<evidence type="ECO:0000256" key="3">
    <source>
        <dbReference type="HAMAP-Rule" id="MF_00528"/>
    </source>
</evidence>
<keyword evidence="3" id="KW-0963">Cytoplasm</keyword>
<feature type="site" description="Important for substrate specificity" evidence="3">
    <location>
        <position position="12"/>
    </location>
</feature>
<keyword evidence="3" id="KW-0546">Nucleotide metabolism</keyword>
<dbReference type="PIRSF" id="PIRSF006305">
    <property type="entry name" value="Maf"/>
    <property type="match status" value="1"/>
</dbReference>
<comment type="catalytic activity">
    <reaction evidence="3">
        <text>dTTP + H2O = dTMP + diphosphate + H(+)</text>
        <dbReference type="Rhea" id="RHEA:28534"/>
        <dbReference type="ChEBI" id="CHEBI:15377"/>
        <dbReference type="ChEBI" id="CHEBI:15378"/>
        <dbReference type="ChEBI" id="CHEBI:33019"/>
        <dbReference type="ChEBI" id="CHEBI:37568"/>
        <dbReference type="ChEBI" id="CHEBI:63528"/>
        <dbReference type="EC" id="3.6.1.9"/>
    </reaction>
</comment>
<comment type="catalytic activity">
    <reaction evidence="3">
        <text>UTP + H2O = UMP + diphosphate + H(+)</text>
        <dbReference type="Rhea" id="RHEA:29395"/>
        <dbReference type="ChEBI" id="CHEBI:15377"/>
        <dbReference type="ChEBI" id="CHEBI:15378"/>
        <dbReference type="ChEBI" id="CHEBI:33019"/>
        <dbReference type="ChEBI" id="CHEBI:46398"/>
        <dbReference type="ChEBI" id="CHEBI:57865"/>
        <dbReference type="EC" id="3.6.1.9"/>
    </reaction>
</comment>
<evidence type="ECO:0000256" key="2">
    <source>
        <dbReference type="ARBA" id="ARBA00022801"/>
    </source>
</evidence>
<dbReference type="EC" id="3.6.1.9" evidence="3"/>
<protein>
    <recommendedName>
        <fullName evidence="3">dTTP/UTP pyrophosphatase</fullName>
        <shortName evidence="3">dTTPase/UTPase</shortName>
        <ecNumber evidence="3">3.6.1.9</ecNumber>
    </recommendedName>
    <alternativeName>
        <fullName evidence="3">Nucleoside triphosphate pyrophosphatase</fullName>
    </alternativeName>
    <alternativeName>
        <fullName evidence="3">Nucleotide pyrophosphatase</fullName>
        <shortName evidence="3">Nucleotide PPase</shortName>
    </alternativeName>
</protein>
<comment type="function">
    <text evidence="3">Nucleoside triphosphate pyrophosphatase that hydrolyzes dTTP and UTP. May have a dual role in cell division arrest and in preventing the incorporation of modified nucleotides into cellular nucleic acids.</text>
</comment>
<evidence type="ECO:0000313" key="5">
    <source>
        <dbReference type="Proteomes" id="UP001203665"/>
    </source>
</evidence>
<accession>A0ABT0XGW6</accession>
<dbReference type="EMBL" id="JAMQJY010000001">
    <property type="protein sequence ID" value="MCM2675168.1"/>
    <property type="molecule type" value="Genomic_DNA"/>
</dbReference>
<sequence length="192" mass="21517">MKPLILASSSPRRKELLQQIRYQFTIRTSETDERLEPDWSPEDAVIHLSRKKAEAVFSLHPEAVVIGADTIVVVDGVILGKPFDRQAAKSMLQQLSGRRHQVLTGVTIMSSLKETSFFNQTNVQMYELTDEEIDRYLDSGEPFDKAGSYGIQGLGATLVKEIQGDYYSVMGLPLAETARTLRSFSIEPLTHD</sequence>
<dbReference type="HAMAP" id="MF_00528">
    <property type="entry name" value="Maf"/>
    <property type="match status" value="1"/>
</dbReference>
<dbReference type="PANTHER" id="PTHR43213">
    <property type="entry name" value="BIFUNCTIONAL DTTP/UTP PYROPHOSPHATASE/METHYLTRANSFERASE PROTEIN-RELATED"/>
    <property type="match status" value="1"/>
</dbReference>
<dbReference type="Gene3D" id="3.90.950.10">
    <property type="match status" value="1"/>
</dbReference>
<dbReference type="RefSeq" id="WP_251605527.1">
    <property type="nucleotide sequence ID" value="NZ_JAMQJY010000001.1"/>
</dbReference>
<reference evidence="4" key="1">
    <citation type="submission" date="2022-06" db="EMBL/GenBank/DDBJ databases">
        <title>Alkalicoccobacillus porphyridii sp. nov., isolated from a marine red alga, Porphyridium purpureum and reclassification of Shouchella plakortidis and Shouchella gibsonii as Alkalicoccobacillus plakortidis comb. nov. and Alkalicoccobacillus gibsonii comb. nov.</title>
        <authorList>
            <person name="Kim K.H."/>
            <person name="Lee J.K."/>
            <person name="Han D.M."/>
            <person name="Baek J.H."/>
            <person name="Jeon C.O."/>
        </authorList>
    </citation>
    <scope>NUCLEOTIDE SEQUENCE</scope>
    <source>
        <strain evidence="4">DSM 19153</strain>
    </source>
</reference>
<evidence type="ECO:0000256" key="1">
    <source>
        <dbReference type="ARBA" id="ARBA00001968"/>
    </source>
</evidence>
<evidence type="ECO:0000313" key="4">
    <source>
        <dbReference type="EMBL" id="MCM2675168.1"/>
    </source>
</evidence>
<comment type="caution">
    <text evidence="3">Lacks conserved residue(s) required for the propagation of feature annotation.</text>
</comment>
<dbReference type="Proteomes" id="UP001203665">
    <property type="component" value="Unassembled WGS sequence"/>
</dbReference>
<feature type="site" description="Important for substrate specificity" evidence="3">
    <location>
        <position position="70"/>
    </location>
</feature>